<feature type="compositionally biased region" description="Low complexity" evidence="1">
    <location>
        <begin position="158"/>
        <end position="174"/>
    </location>
</feature>
<dbReference type="InterPro" id="IPR008258">
    <property type="entry name" value="Transglycosylase_SLT_dom_1"/>
</dbReference>
<dbReference type="Gene3D" id="1.10.530.10">
    <property type="match status" value="1"/>
</dbReference>
<gene>
    <name evidence="3" type="ORF">AWB76_07212</name>
</gene>
<dbReference type="CDD" id="cd00254">
    <property type="entry name" value="LT-like"/>
    <property type="match status" value="1"/>
</dbReference>
<dbReference type="Proteomes" id="UP000054624">
    <property type="component" value="Unassembled WGS sequence"/>
</dbReference>
<feature type="region of interest" description="Disordered" evidence="1">
    <location>
        <begin position="676"/>
        <end position="699"/>
    </location>
</feature>
<dbReference type="STRING" id="1777137.AWB76_07212"/>
<protein>
    <submittedName>
        <fullName evidence="3">Transglycosylase SLT domain protein</fullName>
    </submittedName>
</protein>
<dbReference type="InterPro" id="IPR023346">
    <property type="entry name" value="Lysozyme-like_dom_sf"/>
</dbReference>
<dbReference type="Pfam" id="PF01464">
    <property type="entry name" value="SLT"/>
    <property type="match status" value="1"/>
</dbReference>
<feature type="region of interest" description="Disordered" evidence="1">
    <location>
        <begin position="158"/>
        <end position="236"/>
    </location>
</feature>
<feature type="compositionally biased region" description="Low complexity" evidence="1">
    <location>
        <begin position="635"/>
        <end position="651"/>
    </location>
</feature>
<reference evidence="4" key="1">
    <citation type="submission" date="2016-01" db="EMBL/GenBank/DDBJ databases">
        <authorList>
            <person name="Peeters Charlotte."/>
        </authorList>
    </citation>
    <scope>NUCLEOTIDE SEQUENCE [LARGE SCALE GENOMIC DNA]</scope>
</reference>
<dbReference type="AlphaFoldDB" id="A0A158DQ61"/>
<evidence type="ECO:0000256" key="1">
    <source>
        <dbReference type="SAM" id="MobiDB-lite"/>
    </source>
</evidence>
<sequence length="1015" mass="105360">MAESWDSFPLASPMDIALDAEGASPQDAAVARSIYQQESGSGKNTKTSNADAHGGMQIIPATFKSVADKGWDINDPVDNARAGVRYIKQLSEKAGGDPSLTAVGYYGGPGAIDKAQKGVAVSDPRNPNAPNTLQYGQQVAGRIEKGTWWENFPLADASTAPQQAPQEAPSAQVATGAVQAQDGSTGQPAQAPQGPQGPATAASLIGGQPTQTDQFRQPTQQETTAARNAPQPGFWSRVGDGIEQMGSNLVNSPLETIGNAAHGAIDGLTFGLADKAGAALNAAVNPDDPGTFSERYHNALGDVQQYEDSRPEFTAGQLGSAFVPGAGDLSLIKAATEAVPVASRTARAFAGGAAGMTEGAAQVLGHANYLDDVTPGQLATGMGIGLVGGGLGGALTKATDRQLSNSFLNKAGTVENGQRDAQIISDLQAIQSRAAQDGAKLGPADANALARRYTQEAADSLRQVPKTEDRQTLLNALQRARGLSDDQVQALRKLPNGDAVADAIQMHQRTLTLTAPTPANLGKMTSFARMLVDNGALHAISHTVPGGSLLTLAPVRHYVMGALLGGRENRTANIASALEQGPMAQAFLKRFGQGTANQSAQDLAQAATAAQAARAAAQTAGQDARGFKQGDSAFQRAQQAAQQARQQAAAANPMTPEAQAAAREYMFRAQQAGQANRAGMAQEAQRAAQAEASVGPQMNANQRKAAQAYAAQQAQQAEAMAAGPQIPKDVLAARVAEQQAQVKAVAEQQAARAKALAAAQAANAKAGQAATANLTAKWGAERAAAAPQAVAAEATQAAPGAAHVTGISPSKRAQQNLALAKAGQFDGLDFNNPRARMMLAHIDYGGDPEKLKTALKELANEDPDTAIRAIQTLTPDHPNAKFLGAQAALQKKLAVRVPSEAELADIPGSAQWKAARQPAAGPSDVEQATQAGRESDAWHSSKESRQIIQKQALANAQDPEVQKLVAKLIDTKNVKGAKDPNVNRREAFDKFMKTASTPQQIEAKRVAEILVSYGK</sequence>
<evidence type="ECO:0000313" key="4">
    <source>
        <dbReference type="Proteomes" id="UP000054624"/>
    </source>
</evidence>
<feature type="compositionally biased region" description="Polar residues" evidence="1">
    <location>
        <begin position="208"/>
        <end position="226"/>
    </location>
</feature>
<feature type="region of interest" description="Disordered" evidence="1">
    <location>
        <begin position="19"/>
        <end position="53"/>
    </location>
</feature>
<feature type="domain" description="Transglycosylase SLT" evidence="2">
    <location>
        <begin position="27"/>
        <end position="119"/>
    </location>
</feature>
<dbReference type="SUPFAM" id="SSF53955">
    <property type="entry name" value="Lysozyme-like"/>
    <property type="match status" value="1"/>
</dbReference>
<feature type="compositionally biased region" description="Polar residues" evidence="1">
    <location>
        <begin position="34"/>
        <end position="50"/>
    </location>
</feature>
<evidence type="ECO:0000259" key="2">
    <source>
        <dbReference type="Pfam" id="PF01464"/>
    </source>
</evidence>
<dbReference type="EMBL" id="FCOI02000046">
    <property type="protein sequence ID" value="SAK95887.1"/>
    <property type="molecule type" value="Genomic_DNA"/>
</dbReference>
<proteinExistence type="predicted"/>
<feature type="compositionally biased region" description="Low complexity" evidence="1">
    <location>
        <begin position="676"/>
        <end position="692"/>
    </location>
</feature>
<keyword evidence="4" id="KW-1185">Reference proteome</keyword>
<feature type="compositionally biased region" description="Basic and acidic residues" evidence="1">
    <location>
        <begin position="933"/>
        <end position="942"/>
    </location>
</feature>
<organism evidence="3 4">
    <name type="scientific">Caballeronia temeraria</name>
    <dbReference type="NCBI Taxonomy" id="1777137"/>
    <lineage>
        <taxon>Bacteria</taxon>
        <taxon>Pseudomonadati</taxon>
        <taxon>Pseudomonadota</taxon>
        <taxon>Betaproteobacteria</taxon>
        <taxon>Burkholderiales</taxon>
        <taxon>Burkholderiaceae</taxon>
        <taxon>Caballeronia</taxon>
    </lineage>
</organism>
<accession>A0A158DQ61</accession>
<feature type="region of interest" description="Disordered" evidence="1">
    <location>
        <begin position="915"/>
        <end position="942"/>
    </location>
</feature>
<name>A0A158DQ61_9BURK</name>
<feature type="compositionally biased region" description="Low complexity" evidence="1">
    <location>
        <begin position="183"/>
        <end position="203"/>
    </location>
</feature>
<evidence type="ECO:0000313" key="3">
    <source>
        <dbReference type="EMBL" id="SAK95887.1"/>
    </source>
</evidence>
<feature type="region of interest" description="Disordered" evidence="1">
    <location>
        <begin position="621"/>
        <end position="659"/>
    </location>
</feature>